<protein>
    <submittedName>
        <fullName evidence="1">Uncharacterized protein</fullName>
    </submittedName>
</protein>
<dbReference type="EMBL" id="AC144563">
    <property type="protein sequence ID" value="ABO80935.1"/>
    <property type="molecule type" value="Genomic_DNA"/>
</dbReference>
<sequence length="166" mass="18383">MIPSSTVDSFRGHYSIKSCLSSNSVQKYDSFDYICTVKCGCMSAFGGVSDCCSKTMGSRNSVRFIYYLAKNWDMGPDCRHSCRKKLCLSCVLLKISSIHSFIILETIGICKVAARNLFSGVKSFVCDSVWLSLIFVVCWSTTLSSKSKHIHQIFLSYLFVGLGGGE</sequence>
<dbReference type="Proteomes" id="UP000265566">
    <property type="component" value="Chromosome 7"/>
</dbReference>
<proteinExistence type="predicted"/>
<reference evidence="1" key="1">
    <citation type="submission" date="2006-10" db="EMBL/GenBank/DDBJ databases">
        <authorList>
            <person name="Shaull S."/>
            <person name="Lin S."/>
            <person name="Dixon R."/>
            <person name="May G."/>
            <person name="Sumner L."/>
            <person name="Gonzales B."/>
            <person name="Cook D."/>
            <person name="Kim D."/>
            <person name="Roe B.A."/>
        </authorList>
    </citation>
    <scope>NUCLEOTIDE SEQUENCE</scope>
</reference>
<dbReference type="AlphaFoldDB" id="A4PU35"/>
<reference evidence="3" key="3">
    <citation type="journal article" date="2018" name="Nat. Plants">
        <title>Whole-genome landscape of Medicago truncatula symbiotic genes.</title>
        <authorList>
            <person name="Pecrix Y."/>
            <person name="Staton S.E."/>
            <person name="Sallet E."/>
            <person name="Lelandais-Briere C."/>
            <person name="Moreau S."/>
            <person name="Carrere S."/>
            <person name="Blein T."/>
            <person name="Jardinaud M.F."/>
            <person name="Latrasse D."/>
            <person name="Zouine M."/>
            <person name="Zahm M."/>
            <person name="Kreplak J."/>
            <person name="Mayjonade B."/>
            <person name="Satge C."/>
            <person name="Perez M."/>
            <person name="Cauet S."/>
            <person name="Marande W."/>
            <person name="Chantry-Darmon C."/>
            <person name="Lopez-Roques C."/>
            <person name="Bouchez O."/>
            <person name="Berard A."/>
            <person name="Debelle F."/>
            <person name="Munos S."/>
            <person name="Bendahmane A."/>
            <person name="Berges H."/>
            <person name="Niebel A."/>
            <person name="Buitink J."/>
            <person name="Frugier F."/>
            <person name="Benhamed M."/>
            <person name="Crespi M."/>
            <person name="Gouzy J."/>
            <person name="Gamas P."/>
        </authorList>
    </citation>
    <scope>NUCLEOTIDE SEQUENCE [LARGE SCALE GENOMIC DNA]</scope>
    <source>
        <strain evidence="3">cv. Jemalong A17</strain>
    </source>
</reference>
<dbReference type="Gramene" id="rna43866">
    <property type="protein sequence ID" value="RHN49077.1"/>
    <property type="gene ID" value="gene43866"/>
</dbReference>
<dbReference type="EMBL" id="PSQE01000007">
    <property type="protein sequence ID" value="RHN49077.1"/>
    <property type="molecule type" value="Genomic_DNA"/>
</dbReference>
<organism evidence="1">
    <name type="scientific">Medicago truncatula</name>
    <name type="common">Barrel medic</name>
    <name type="synonym">Medicago tribuloides</name>
    <dbReference type="NCBI Taxonomy" id="3880"/>
    <lineage>
        <taxon>Eukaryota</taxon>
        <taxon>Viridiplantae</taxon>
        <taxon>Streptophyta</taxon>
        <taxon>Embryophyta</taxon>
        <taxon>Tracheophyta</taxon>
        <taxon>Spermatophyta</taxon>
        <taxon>Magnoliopsida</taxon>
        <taxon>eudicotyledons</taxon>
        <taxon>Gunneridae</taxon>
        <taxon>Pentapetalae</taxon>
        <taxon>rosids</taxon>
        <taxon>fabids</taxon>
        <taxon>Fabales</taxon>
        <taxon>Fabaceae</taxon>
        <taxon>Papilionoideae</taxon>
        <taxon>50 kb inversion clade</taxon>
        <taxon>NPAAA clade</taxon>
        <taxon>Hologalegina</taxon>
        <taxon>IRL clade</taxon>
        <taxon>Trifolieae</taxon>
        <taxon>Medicago</taxon>
    </lineage>
</organism>
<evidence type="ECO:0000313" key="2">
    <source>
        <dbReference type="EMBL" id="RHN49077.1"/>
    </source>
</evidence>
<accession>A4PU35</accession>
<evidence type="ECO:0000313" key="1">
    <source>
        <dbReference type="EMBL" id="ABO80935.1"/>
    </source>
</evidence>
<gene>
    <name evidence="1" type="ORF">MtrDRAFT_AC144563g16v2</name>
    <name evidence="2" type="ORF">MtrunA17_Chr7g0270611</name>
</gene>
<evidence type="ECO:0000313" key="3">
    <source>
        <dbReference type="Proteomes" id="UP000265566"/>
    </source>
</evidence>
<name>A4PU35_MEDTR</name>
<reference evidence="1" key="2">
    <citation type="submission" date="2007-04" db="EMBL/GenBank/DDBJ databases">
        <authorList>
            <consortium name="The International Medicago Genome Annotation Group"/>
        </authorList>
    </citation>
    <scope>NUCLEOTIDE SEQUENCE</scope>
</reference>
<reference evidence="2" key="4">
    <citation type="journal article" date="2018" name="Nat. Plants">
        <title>Whole-genome landscape of Medicago truncatula symbiotic genes.</title>
        <authorList>
            <person name="Pecrix Y."/>
            <person name="Gamas P."/>
            <person name="Carrere S."/>
        </authorList>
    </citation>
    <scope>NUCLEOTIDE SEQUENCE</scope>
    <source>
        <tissue evidence="2">Leaves</tissue>
    </source>
</reference>